<dbReference type="GO" id="GO:0000978">
    <property type="term" value="F:RNA polymerase II cis-regulatory region sequence-specific DNA binding"/>
    <property type="evidence" value="ECO:0007669"/>
    <property type="project" value="TreeGrafter"/>
</dbReference>
<dbReference type="InterPro" id="IPR001356">
    <property type="entry name" value="HD"/>
</dbReference>
<keyword evidence="3 6" id="KW-0238">DNA-binding</keyword>
<dbReference type="PANTHER" id="PTHR11211">
    <property type="entry name" value="IROQUOIS-CLASS HOMEODOMAIN PROTEIN IRX"/>
    <property type="match status" value="1"/>
</dbReference>
<dbReference type="InterPro" id="IPR008422">
    <property type="entry name" value="KN_HD"/>
</dbReference>
<evidence type="ECO:0000256" key="5">
    <source>
        <dbReference type="ARBA" id="ARBA00023242"/>
    </source>
</evidence>
<evidence type="ECO:0000256" key="7">
    <source>
        <dbReference type="SAM" id="MobiDB-lite"/>
    </source>
</evidence>
<dbReference type="SMART" id="SM00389">
    <property type="entry name" value="HOX"/>
    <property type="match status" value="1"/>
</dbReference>
<feature type="compositionally biased region" description="Acidic residues" evidence="7">
    <location>
        <begin position="23"/>
        <end position="33"/>
    </location>
</feature>
<feature type="compositionally biased region" description="Polar residues" evidence="7">
    <location>
        <begin position="513"/>
        <end position="531"/>
    </location>
</feature>
<dbReference type="FunFam" id="1.10.10.60:FF:000003">
    <property type="entry name" value="Iroquois-class homeobox protein IRX"/>
    <property type="match status" value="1"/>
</dbReference>
<dbReference type="SUPFAM" id="SSF46689">
    <property type="entry name" value="Homeodomain-like"/>
    <property type="match status" value="1"/>
</dbReference>
<evidence type="ECO:0000256" key="1">
    <source>
        <dbReference type="ARBA" id="ARBA00004123"/>
    </source>
</evidence>
<feature type="compositionally biased region" description="Polar residues" evidence="7">
    <location>
        <begin position="495"/>
        <end position="505"/>
    </location>
</feature>
<protein>
    <submittedName>
        <fullName evidence="10">Homeobox domain-containing protein</fullName>
    </submittedName>
</protein>
<dbReference type="Proteomes" id="UP000887574">
    <property type="component" value="Unplaced"/>
</dbReference>
<dbReference type="GO" id="GO:0030182">
    <property type="term" value="P:neuron differentiation"/>
    <property type="evidence" value="ECO:0007669"/>
    <property type="project" value="TreeGrafter"/>
</dbReference>
<feature type="compositionally biased region" description="Acidic residues" evidence="7">
    <location>
        <begin position="222"/>
        <end position="231"/>
    </location>
</feature>
<dbReference type="GO" id="GO:0000981">
    <property type="term" value="F:DNA-binding transcription factor activity, RNA polymerase II-specific"/>
    <property type="evidence" value="ECO:0007669"/>
    <property type="project" value="InterPro"/>
</dbReference>
<dbReference type="PROSITE" id="PS00027">
    <property type="entry name" value="HOMEOBOX_1"/>
    <property type="match status" value="1"/>
</dbReference>
<evidence type="ECO:0000256" key="4">
    <source>
        <dbReference type="ARBA" id="ARBA00023155"/>
    </source>
</evidence>
<evidence type="ECO:0000313" key="10">
    <source>
        <dbReference type="WBParaSite" id="jg1547.2"/>
    </source>
</evidence>
<dbReference type="AlphaFoldDB" id="A0A915D4G2"/>
<evidence type="ECO:0000259" key="8">
    <source>
        <dbReference type="PROSITE" id="PS50071"/>
    </source>
</evidence>
<reference evidence="10" key="1">
    <citation type="submission" date="2022-11" db="UniProtKB">
        <authorList>
            <consortium name="WormBaseParasite"/>
        </authorList>
    </citation>
    <scope>IDENTIFICATION</scope>
</reference>
<feature type="compositionally biased region" description="Polar residues" evidence="7">
    <location>
        <begin position="542"/>
        <end position="551"/>
    </location>
</feature>
<keyword evidence="5 6" id="KW-0539">Nucleus</keyword>
<dbReference type="Gene3D" id="1.10.10.60">
    <property type="entry name" value="Homeodomain-like"/>
    <property type="match status" value="1"/>
</dbReference>
<keyword evidence="4 6" id="KW-0371">Homeobox</keyword>
<proteinExistence type="inferred from homology"/>
<dbReference type="PANTHER" id="PTHR11211:SF40">
    <property type="entry name" value="MIRROR, ISOFORM C"/>
    <property type="match status" value="1"/>
</dbReference>
<comment type="similarity">
    <text evidence="2">Belongs to the TALE/IRO homeobox family.</text>
</comment>
<evidence type="ECO:0000256" key="6">
    <source>
        <dbReference type="PROSITE-ProRule" id="PRU00108"/>
    </source>
</evidence>
<dbReference type="WBParaSite" id="jg1547.2">
    <property type="protein sequence ID" value="jg1547.2"/>
    <property type="gene ID" value="jg1547"/>
</dbReference>
<comment type="subcellular location">
    <subcellularLocation>
        <location evidence="1 6">Nucleus</location>
    </subcellularLocation>
</comment>
<keyword evidence="9" id="KW-1185">Reference proteome</keyword>
<dbReference type="Pfam" id="PF05920">
    <property type="entry name" value="Homeobox_KN"/>
    <property type="match status" value="1"/>
</dbReference>
<feature type="region of interest" description="Disordered" evidence="7">
    <location>
        <begin position="1"/>
        <end position="48"/>
    </location>
</feature>
<dbReference type="CDD" id="cd00086">
    <property type="entry name" value="homeodomain"/>
    <property type="match status" value="1"/>
</dbReference>
<dbReference type="PROSITE" id="PS50071">
    <property type="entry name" value="HOMEOBOX_2"/>
    <property type="match status" value="1"/>
</dbReference>
<dbReference type="InterPro" id="IPR017970">
    <property type="entry name" value="Homeobox_CS"/>
</dbReference>
<evidence type="ECO:0000256" key="3">
    <source>
        <dbReference type="ARBA" id="ARBA00023125"/>
    </source>
</evidence>
<accession>A0A915D4G2</accession>
<feature type="region of interest" description="Disordered" evidence="7">
    <location>
        <begin position="262"/>
        <end position="290"/>
    </location>
</feature>
<evidence type="ECO:0000313" key="9">
    <source>
        <dbReference type="Proteomes" id="UP000887574"/>
    </source>
</evidence>
<name>A0A915D4G2_9BILA</name>
<evidence type="ECO:0000256" key="2">
    <source>
        <dbReference type="ARBA" id="ARBA00008446"/>
    </source>
</evidence>
<feature type="DNA-binding region" description="Homeobox" evidence="6">
    <location>
        <begin position="148"/>
        <end position="210"/>
    </location>
</feature>
<feature type="domain" description="Homeobox" evidence="8">
    <location>
        <begin position="146"/>
        <end position="209"/>
    </location>
</feature>
<organism evidence="9 10">
    <name type="scientific">Ditylenchus dipsaci</name>
    <dbReference type="NCBI Taxonomy" id="166011"/>
    <lineage>
        <taxon>Eukaryota</taxon>
        <taxon>Metazoa</taxon>
        <taxon>Ecdysozoa</taxon>
        <taxon>Nematoda</taxon>
        <taxon>Chromadorea</taxon>
        <taxon>Rhabditida</taxon>
        <taxon>Tylenchina</taxon>
        <taxon>Tylenchomorpha</taxon>
        <taxon>Sphaerularioidea</taxon>
        <taxon>Anguinidae</taxon>
        <taxon>Anguininae</taxon>
        <taxon>Ditylenchus</taxon>
    </lineage>
</organism>
<feature type="region of interest" description="Disordered" evidence="7">
    <location>
        <begin position="474"/>
        <end position="551"/>
    </location>
</feature>
<feature type="region of interest" description="Disordered" evidence="7">
    <location>
        <begin position="210"/>
        <end position="250"/>
    </location>
</feature>
<feature type="region of interest" description="Disordered" evidence="7">
    <location>
        <begin position="325"/>
        <end position="350"/>
    </location>
</feature>
<dbReference type="InterPro" id="IPR009057">
    <property type="entry name" value="Homeodomain-like_sf"/>
</dbReference>
<dbReference type="GO" id="GO:0048468">
    <property type="term" value="P:cell development"/>
    <property type="evidence" value="ECO:0007669"/>
    <property type="project" value="TreeGrafter"/>
</dbReference>
<sequence>MSLNDQQQPAAAKPSLKRVHEDEEKDQEEEQQPEDTPPPKRGMNTPNSMAAALAANNAAAFHLLASGPLFGGPGAMAAAAAGANGTGQSQQENQAAALHALFGPHGPNAGMPFGVYPTPGMRPDMLGPMAGYYMESAAAGFHPYGMDAAGRRKNATREVTQPLKQWLNDHRKNPYPTKAEKTLLAIFTKMTMTQVSTWFANARRRLKKENKMTWSPRNRQADDEDEDDDDEICRNERPSSSVSVLSDEPRRESLLLEQHMNGNHMNGVGLDMINDQKPVRGQSDETSSPRKKIWSIAETLNQQRTTSSSSSSAADDFKETKAVDLTSATNTSSSSSSLSPPRPLLPIGSSNNPNDYAAAAFAAALASATPDANGTLNSFLQPPHLTPNAAAAMAMIPGFPFPFMGPNSNPVFASLAAAQQAANSQRNGQMNGWAFSPAQQQQQHMVMMMTAALQHNQRMQQQPASNPMAAMAAMSGNSALSSPTSTSKPAHIMSSKYSDASTPQHNIAGIQRRASSTGSLLNQASSPTTSKPKIIAQEQDKPVNSSPPASQ</sequence>
<dbReference type="GO" id="GO:0005634">
    <property type="term" value="C:nucleus"/>
    <property type="evidence" value="ECO:0007669"/>
    <property type="project" value="UniProtKB-SubCell"/>
</dbReference>